<dbReference type="RefSeq" id="WP_093575717.1">
    <property type="nucleotide sequence ID" value="NZ_FOWC01000010.1"/>
</dbReference>
<reference evidence="1 2" key="1">
    <citation type="submission" date="2016-10" db="EMBL/GenBank/DDBJ databases">
        <authorList>
            <person name="de Groot N.N."/>
        </authorList>
    </citation>
    <scope>NUCLEOTIDE SEQUENCE [LARGE SCALE GENOMIC DNA]</scope>
    <source>
        <strain evidence="1 2">DSM 44637</strain>
    </source>
</reference>
<name>A0A1I5XDY5_9PSEU</name>
<proteinExistence type="predicted"/>
<accession>A0A1I5XDY5</accession>
<organism evidence="1 2">
    <name type="scientific">Amycolatopsis rubida</name>
    <dbReference type="NCBI Taxonomy" id="112413"/>
    <lineage>
        <taxon>Bacteria</taxon>
        <taxon>Bacillati</taxon>
        <taxon>Actinomycetota</taxon>
        <taxon>Actinomycetes</taxon>
        <taxon>Pseudonocardiales</taxon>
        <taxon>Pseudonocardiaceae</taxon>
        <taxon>Amycolatopsis</taxon>
    </lineage>
</organism>
<evidence type="ECO:0000313" key="2">
    <source>
        <dbReference type="Proteomes" id="UP000199137"/>
    </source>
</evidence>
<dbReference type="AlphaFoldDB" id="A0A1I5XDY5"/>
<dbReference type="EMBL" id="FOWC01000010">
    <property type="protein sequence ID" value="SFQ30178.1"/>
    <property type="molecule type" value="Genomic_DNA"/>
</dbReference>
<dbReference type="STRING" id="112413.SAMN05421854_110176"/>
<sequence length="91" mass="9982">MPDLDDKAGRTVVAVPLGHYSGWPEPELRTQQRARLAGSCTYPMLVQGIPRTAAIHAAQLDRRPLVLAQPDHPTAKLLAVAAAELYRMITR</sequence>
<dbReference type="Proteomes" id="UP000199137">
    <property type="component" value="Unassembled WGS sequence"/>
</dbReference>
<gene>
    <name evidence="1" type="ORF">SAMN05421854_110176</name>
</gene>
<evidence type="ECO:0000313" key="1">
    <source>
        <dbReference type="EMBL" id="SFQ30178.1"/>
    </source>
</evidence>
<protein>
    <submittedName>
        <fullName evidence="1">Uncharacterized protein</fullName>
    </submittedName>
</protein>